<accession>A0A9P0X8C9</accession>
<organism evidence="8 9">
    <name type="scientific">Pieris brassicae</name>
    <name type="common">White butterfly</name>
    <name type="synonym">Large white butterfly</name>
    <dbReference type="NCBI Taxonomy" id="7116"/>
    <lineage>
        <taxon>Eukaryota</taxon>
        <taxon>Metazoa</taxon>
        <taxon>Ecdysozoa</taxon>
        <taxon>Arthropoda</taxon>
        <taxon>Hexapoda</taxon>
        <taxon>Insecta</taxon>
        <taxon>Pterygota</taxon>
        <taxon>Neoptera</taxon>
        <taxon>Endopterygota</taxon>
        <taxon>Lepidoptera</taxon>
        <taxon>Glossata</taxon>
        <taxon>Ditrysia</taxon>
        <taxon>Papilionoidea</taxon>
        <taxon>Pieridae</taxon>
        <taxon>Pierinae</taxon>
        <taxon>Pieris</taxon>
    </lineage>
</organism>
<dbReference type="EMBL" id="CALOZG010000004">
    <property type="protein sequence ID" value="CAH4014968.1"/>
    <property type="molecule type" value="Genomic_DNA"/>
</dbReference>
<evidence type="ECO:0000313" key="9">
    <source>
        <dbReference type="Proteomes" id="UP001152562"/>
    </source>
</evidence>
<evidence type="ECO:0000313" key="8">
    <source>
        <dbReference type="EMBL" id="CAH4014968.1"/>
    </source>
</evidence>
<dbReference type="InterPro" id="IPR007248">
    <property type="entry name" value="Mpv17_PMP22"/>
</dbReference>
<keyword evidence="3 7" id="KW-0812">Transmembrane</keyword>
<evidence type="ECO:0000256" key="2">
    <source>
        <dbReference type="ARBA" id="ARBA00006824"/>
    </source>
</evidence>
<comment type="subcellular location">
    <subcellularLocation>
        <location evidence="1">Membrane</location>
        <topology evidence="1">Multi-pass membrane protein</topology>
    </subcellularLocation>
</comment>
<gene>
    <name evidence="8" type="ORF">PIBRA_LOCUS3390</name>
</gene>
<dbReference type="GO" id="GO:0016020">
    <property type="term" value="C:membrane"/>
    <property type="evidence" value="ECO:0007669"/>
    <property type="project" value="UniProtKB-SubCell"/>
</dbReference>
<name>A0A9P0X8C9_PIEBR</name>
<dbReference type="Pfam" id="PF04117">
    <property type="entry name" value="Mpv17_PMP22"/>
    <property type="match status" value="1"/>
</dbReference>
<dbReference type="AlphaFoldDB" id="A0A9P0X8C9"/>
<dbReference type="PANTHER" id="PTHR11266:SF17">
    <property type="entry name" value="PROTEIN MPV17"/>
    <property type="match status" value="1"/>
</dbReference>
<evidence type="ECO:0000256" key="6">
    <source>
        <dbReference type="ARBA" id="ARBA00049743"/>
    </source>
</evidence>
<keyword evidence="9" id="KW-1185">Reference proteome</keyword>
<keyword evidence="4 7" id="KW-1133">Transmembrane helix</keyword>
<evidence type="ECO:0000256" key="4">
    <source>
        <dbReference type="ARBA" id="ARBA00022989"/>
    </source>
</evidence>
<reference evidence="8" key="1">
    <citation type="submission" date="2022-05" db="EMBL/GenBank/DDBJ databases">
        <authorList>
            <person name="Okamura Y."/>
        </authorList>
    </citation>
    <scope>NUCLEOTIDE SEQUENCE</scope>
</reference>
<dbReference type="Proteomes" id="UP001152562">
    <property type="component" value="Unassembled WGS sequence"/>
</dbReference>
<feature type="transmembrane region" description="Helical" evidence="7">
    <location>
        <begin position="93"/>
        <end position="114"/>
    </location>
</feature>
<dbReference type="GO" id="GO:1901858">
    <property type="term" value="P:regulation of mitochondrial DNA metabolic process"/>
    <property type="evidence" value="ECO:0007669"/>
    <property type="project" value="TreeGrafter"/>
</dbReference>
<feature type="transmembrane region" description="Helical" evidence="7">
    <location>
        <begin position="54"/>
        <end position="73"/>
    </location>
</feature>
<evidence type="ECO:0000256" key="7">
    <source>
        <dbReference type="RuleBase" id="RU363053"/>
    </source>
</evidence>
<evidence type="ECO:0000256" key="3">
    <source>
        <dbReference type="ARBA" id="ARBA00022692"/>
    </source>
</evidence>
<dbReference type="GO" id="GO:0005739">
    <property type="term" value="C:mitochondrion"/>
    <property type="evidence" value="ECO:0007669"/>
    <property type="project" value="TreeGrafter"/>
</dbReference>
<keyword evidence="5 7" id="KW-0472">Membrane</keyword>
<sequence length="185" mass="21383">MKAREIFQIYQRLLNRRPYLVQAVQTGTLMGAGDLISQTFIEKKLFRDVDYGRTIKFSSIGFCFGGPALRVWYGLLNRHVGSSGKTVALKKVFIDQAVFAPTFLFFLLVGLGALQGKSWDLIEDDINTNYVDILKTNYYVWPWVQIVNFYYVPLQYQVLLVQVITKFIMIKITKYIFISGKYCNS</sequence>
<comment type="caution">
    <text evidence="8">The sequence shown here is derived from an EMBL/GenBank/DDBJ whole genome shotgun (WGS) entry which is preliminary data.</text>
</comment>
<evidence type="ECO:0000256" key="5">
    <source>
        <dbReference type="ARBA" id="ARBA00023136"/>
    </source>
</evidence>
<evidence type="ECO:0000256" key="1">
    <source>
        <dbReference type="ARBA" id="ARBA00004141"/>
    </source>
</evidence>
<dbReference type="PANTHER" id="PTHR11266">
    <property type="entry name" value="PEROXISOMAL MEMBRANE PROTEIN 2, PXMP2 MPV17"/>
    <property type="match status" value="1"/>
</dbReference>
<proteinExistence type="inferred from homology"/>
<comment type="similarity">
    <text evidence="2 7">Belongs to the peroxisomal membrane protein PXMP2/4 family.</text>
</comment>
<dbReference type="GO" id="GO:0015267">
    <property type="term" value="F:channel activity"/>
    <property type="evidence" value="ECO:0007669"/>
    <property type="project" value="TreeGrafter"/>
</dbReference>
<protein>
    <recommendedName>
        <fullName evidence="6">Mitochondrial inner membrane protein Mpv17</fullName>
    </recommendedName>
</protein>